<protein>
    <submittedName>
        <fullName evidence="2">Uncharacterized protein</fullName>
    </submittedName>
</protein>
<organism evidence="2 3">
    <name type="scientific">Marine Group III euryarchaeote</name>
    <dbReference type="NCBI Taxonomy" id="2173149"/>
    <lineage>
        <taxon>Archaea</taxon>
        <taxon>Methanobacteriati</taxon>
        <taxon>Thermoplasmatota</taxon>
        <taxon>Thermoplasmata</taxon>
        <taxon>Candidatus Thermoprofundales</taxon>
    </lineage>
</organism>
<comment type="caution">
    <text evidence="2">The sequence shown here is derived from an EMBL/GenBank/DDBJ whole genome shotgun (WGS) entry which is preliminary data.</text>
</comment>
<keyword evidence="1" id="KW-0472">Membrane</keyword>
<dbReference type="PROSITE" id="PS51257">
    <property type="entry name" value="PROKAR_LIPOPROTEIN"/>
    <property type="match status" value="1"/>
</dbReference>
<accession>A0A7C7ZCX3</accession>
<dbReference type="EMBL" id="DUAV01000011">
    <property type="protein sequence ID" value="HIG63139.1"/>
    <property type="molecule type" value="Genomic_DNA"/>
</dbReference>
<keyword evidence="1" id="KW-1133">Transmembrane helix</keyword>
<proteinExistence type="predicted"/>
<reference evidence="3" key="1">
    <citation type="journal article" date="2019" name="bioRxiv">
        <title>Genome diversification in globally distributed novel marine Proteobacteria is linked to environmental adaptation.</title>
        <authorList>
            <person name="Zhou Z."/>
            <person name="Tran P.Q."/>
            <person name="Kieft K."/>
            <person name="Anantharaman K."/>
        </authorList>
    </citation>
    <scope>NUCLEOTIDE SEQUENCE [LARGE SCALE GENOMIC DNA]</scope>
</reference>
<gene>
    <name evidence="2" type="ORF">EYQ16_01265</name>
</gene>
<dbReference type="AlphaFoldDB" id="A0A7C7ZCX3"/>
<evidence type="ECO:0000256" key="1">
    <source>
        <dbReference type="SAM" id="Phobius"/>
    </source>
</evidence>
<sequence length="66" mass="6983">MNERLRAALPLLVLGCGCYAGAALGWTFGAASGSAVLLFLFSMYPLLVLVGAGLLAAGWIRWRREA</sequence>
<dbReference type="Proteomes" id="UP000589516">
    <property type="component" value="Unassembled WGS sequence"/>
</dbReference>
<keyword evidence="1" id="KW-0812">Transmembrane</keyword>
<evidence type="ECO:0000313" key="2">
    <source>
        <dbReference type="EMBL" id="HIG63139.1"/>
    </source>
</evidence>
<feature type="transmembrane region" description="Helical" evidence="1">
    <location>
        <begin position="35"/>
        <end position="60"/>
    </location>
</feature>
<evidence type="ECO:0000313" key="3">
    <source>
        <dbReference type="Proteomes" id="UP000589516"/>
    </source>
</evidence>
<name>A0A7C7ZCX3_9ARCH</name>